<keyword evidence="2 6" id="KW-0597">Phosphoprotein</keyword>
<evidence type="ECO:0000256" key="5">
    <source>
        <dbReference type="ARBA" id="ARBA00023235"/>
    </source>
</evidence>
<dbReference type="Pfam" id="PF02878">
    <property type="entry name" value="PGM_PMM_I"/>
    <property type="match status" value="1"/>
</dbReference>
<accession>A0ABP8HVB3</accession>
<organism evidence="13 14">
    <name type="scientific">Kangiella taiwanensis</name>
    <dbReference type="NCBI Taxonomy" id="1079179"/>
    <lineage>
        <taxon>Bacteria</taxon>
        <taxon>Pseudomonadati</taxon>
        <taxon>Pseudomonadota</taxon>
        <taxon>Gammaproteobacteria</taxon>
        <taxon>Kangiellales</taxon>
        <taxon>Kangiellaceae</taxon>
        <taxon>Kangiella</taxon>
    </lineage>
</organism>
<evidence type="ECO:0000259" key="10">
    <source>
        <dbReference type="Pfam" id="PF02878"/>
    </source>
</evidence>
<dbReference type="Gene3D" id="3.40.120.10">
    <property type="entry name" value="Alpha-D-Glucose-1,6-Bisphosphate, subunit A, domain 3"/>
    <property type="match status" value="3"/>
</dbReference>
<dbReference type="Pfam" id="PF00408">
    <property type="entry name" value="PGM_PMM_IV"/>
    <property type="match status" value="1"/>
</dbReference>
<dbReference type="InterPro" id="IPR016066">
    <property type="entry name" value="A-D-PHexomutase_CS"/>
</dbReference>
<evidence type="ECO:0000313" key="14">
    <source>
        <dbReference type="Proteomes" id="UP001501294"/>
    </source>
</evidence>
<evidence type="ECO:0000259" key="9">
    <source>
        <dbReference type="Pfam" id="PF00408"/>
    </source>
</evidence>
<dbReference type="SUPFAM" id="SSF53738">
    <property type="entry name" value="Phosphoglucomutase, first 3 domains"/>
    <property type="match status" value="3"/>
</dbReference>
<dbReference type="InterPro" id="IPR005845">
    <property type="entry name" value="A-D-PHexomutase_a/b/a-II"/>
</dbReference>
<comment type="catalytic activity">
    <reaction evidence="6 8">
        <text>alpha-D-glucosamine 1-phosphate = D-glucosamine 6-phosphate</text>
        <dbReference type="Rhea" id="RHEA:23424"/>
        <dbReference type="ChEBI" id="CHEBI:58516"/>
        <dbReference type="ChEBI" id="CHEBI:58725"/>
        <dbReference type="EC" id="5.4.2.10"/>
    </reaction>
</comment>
<dbReference type="PANTHER" id="PTHR42946:SF1">
    <property type="entry name" value="PHOSPHOGLUCOMUTASE (ALPHA-D-GLUCOSE-1,6-BISPHOSPHATE-DEPENDENT)"/>
    <property type="match status" value="1"/>
</dbReference>
<comment type="cofactor">
    <cofactor evidence="6">
        <name>Mg(2+)</name>
        <dbReference type="ChEBI" id="CHEBI:18420"/>
    </cofactor>
    <text evidence="6">Binds 1 Mg(2+) ion per subunit.</text>
</comment>
<dbReference type="InterPro" id="IPR005844">
    <property type="entry name" value="A-D-PHexomutase_a/b/a-I"/>
</dbReference>
<evidence type="ECO:0000259" key="11">
    <source>
        <dbReference type="Pfam" id="PF02879"/>
    </source>
</evidence>
<evidence type="ECO:0000256" key="6">
    <source>
        <dbReference type="HAMAP-Rule" id="MF_01554"/>
    </source>
</evidence>
<evidence type="ECO:0000313" key="13">
    <source>
        <dbReference type="EMBL" id="GAA4345277.1"/>
    </source>
</evidence>
<feature type="active site" description="Phosphoserine intermediate" evidence="6">
    <location>
        <position position="100"/>
    </location>
</feature>
<feature type="domain" description="Alpha-D-phosphohexomutase alpha/beta/alpha" evidence="12">
    <location>
        <begin position="256"/>
        <end position="362"/>
    </location>
</feature>
<dbReference type="NCBIfam" id="TIGR01455">
    <property type="entry name" value="glmM"/>
    <property type="match status" value="1"/>
</dbReference>
<feature type="modified residue" description="Phosphoserine" evidence="6">
    <location>
        <position position="100"/>
    </location>
</feature>
<evidence type="ECO:0000256" key="2">
    <source>
        <dbReference type="ARBA" id="ARBA00022553"/>
    </source>
</evidence>
<reference evidence="14" key="1">
    <citation type="journal article" date="2019" name="Int. J. Syst. Evol. Microbiol.">
        <title>The Global Catalogue of Microorganisms (GCM) 10K type strain sequencing project: providing services to taxonomists for standard genome sequencing and annotation.</title>
        <authorList>
            <consortium name="The Broad Institute Genomics Platform"/>
            <consortium name="The Broad Institute Genome Sequencing Center for Infectious Disease"/>
            <person name="Wu L."/>
            <person name="Ma J."/>
        </authorList>
    </citation>
    <scope>NUCLEOTIDE SEQUENCE [LARGE SCALE GENOMIC DNA]</scope>
    <source>
        <strain evidence="14">JCM 17727</strain>
    </source>
</reference>
<name>A0ABP8HVB3_9GAMM</name>
<keyword evidence="3 6" id="KW-0479">Metal-binding</keyword>
<comment type="similarity">
    <text evidence="1 6 7">Belongs to the phosphohexose mutase family.</text>
</comment>
<dbReference type="CDD" id="cd05802">
    <property type="entry name" value="GlmM"/>
    <property type="match status" value="1"/>
</dbReference>
<dbReference type="Pfam" id="PF02879">
    <property type="entry name" value="PGM_PMM_II"/>
    <property type="match status" value="1"/>
</dbReference>
<dbReference type="PRINTS" id="PR00509">
    <property type="entry name" value="PGMPMM"/>
</dbReference>
<dbReference type="PROSITE" id="PS00710">
    <property type="entry name" value="PGM_PMM"/>
    <property type="match status" value="1"/>
</dbReference>
<dbReference type="Pfam" id="PF02880">
    <property type="entry name" value="PGM_PMM_III"/>
    <property type="match status" value="1"/>
</dbReference>
<keyword evidence="5 6" id="KW-0413">Isomerase</keyword>
<feature type="binding site" description="via phosphate group" evidence="6">
    <location>
        <position position="100"/>
    </location>
    <ligand>
        <name>Mg(2+)</name>
        <dbReference type="ChEBI" id="CHEBI:18420"/>
    </ligand>
</feature>
<gene>
    <name evidence="6 13" type="primary">glmM</name>
    <name evidence="13" type="ORF">GCM10023150_05520</name>
</gene>
<evidence type="ECO:0000256" key="8">
    <source>
        <dbReference type="RuleBase" id="RU004327"/>
    </source>
</evidence>
<keyword evidence="4 6" id="KW-0460">Magnesium</keyword>
<feature type="domain" description="Alpha-D-phosphohexomutase alpha/beta/alpha" evidence="10">
    <location>
        <begin position="4"/>
        <end position="134"/>
    </location>
</feature>
<feature type="domain" description="Alpha-D-phosphohexomutase C-terminal" evidence="9">
    <location>
        <begin position="371"/>
        <end position="433"/>
    </location>
</feature>
<dbReference type="SUPFAM" id="SSF55957">
    <property type="entry name" value="Phosphoglucomutase, C-terminal domain"/>
    <property type="match status" value="1"/>
</dbReference>
<evidence type="ECO:0000256" key="1">
    <source>
        <dbReference type="ARBA" id="ARBA00010231"/>
    </source>
</evidence>
<comment type="caution">
    <text evidence="13">The sequence shown here is derived from an EMBL/GenBank/DDBJ whole genome shotgun (WGS) entry which is preliminary data.</text>
</comment>
<proteinExistence type="inferred from homology"/>
<sequence>MSERKYFGTDGIRGTVGEFPITPGFVLKLGWALGQALGNKGSVVIGKDTRISGYMFESVLEAGLTAAGVNSLLVGPMPTPAIAYLTRTFRADAGIVISASHNPYHDNGIKFFSADGTKFPDDVELKIESLLDQDMTTLASDKLGKAYRIGDAAARYIEFCKASFPNNLSLKGQKLVVDCAHGATYHIAPHVFKELGAEVIEIGNKPNGLNINLDCGATSTGALSAAVLDNQADLGIAFDGDGDRVMMVDNEGRLVNGDQLIWLLAKYLKDEGKLKGGVAGTLMTNMAVEVDFKKSGIEFERTKVGDRYVMQSLTKNGWNIGGESSGHVICLDYNSTGDGVVAALQVLKALAETQQTLSNFSDSHVLFPQELINVRVKDADSILQNEKLKAVIKGVEKELNDEGRVLIRKSGTEPLIRVMVEATDKNVAKSNANLIANEVKQLM</sequence>
<dbReference type="PANTHER" id="PTHR42946">
    <property type="entry name" value="PHOSPHOHEXOSE MUTASE"/>
    <property type="match status" value="1"/>
</dbReference>
<dbReference type="InterPro" id="IPR050060">
    <property type="entry name" value="Phosphoglucosamine_mutase"/>
</dbReference>
<feature type="binding site" evidence="6">
    <location>
        <position position="241"/>
    </location>
    <ligand>
        <name>Mg(2+)</name>
        <dbReference type="ChEBI" id="CHEBI:18420"/>
    </ligand>
</feature>
<dbReference type="InterPro" id="IPR005843">
    <property type="entry name" value="A-D-PHexomutase_C"/>
</dbReference>
<dbReference type="Proteomes" id="UP001501294">
    <property type="component" value="Unassembled WGS sequence"/>
</dbReference>
<dbReference type="Gene3D" id="3.30.310.50">
    <property type="entry name" value="Alpha-D-phosphohexomutase, C-terminal domain"/>
    <property type="match status" value="1"/>
</dbReference>
<protein>
    <recommendedName>
        <fullName evidence="6 8">Phosphoglucosamine mutase</fullName>
        <ecNumber evidence="6 8">5.4.2.10</ecNumber>
    </recommendedName>
</protein>
<dbReference type="InterPro" id="IPR036900">
    <property type="entry name" value="A-D-PHexomutase_C_sf"/>
</dbReference>
<dbReference type="InterPro" id="IPR005846">
    <property type="entry name" value="A-D-PHexomutase_a/b/a-III"/>
</dbReference>
<evidence type="ECO:0000256" key="3">
    <source>
        <dbReference type="ARBA" id="ARBA00022723"/>
    </source>
</evidence>
<evidence type="ECO:0000259" key="12">
    <source>
        <dbReference type="Pfam" id="PF02880"/>
    </source>
</evidence>
<dbReference type="HAMAP" id="MF_01554_B">
    <property type="entry name" value="GlmM_B"/>
    <property type="match status" value="1"/>
</dbReference>
<dbReference type="InterPro" id="IPR016055">
    <property type="entry name" value="A-D-PHexomutase_a/b/a-I/II/III"/>
</dbReference>
<keyword evidence="14" id="KW-1185">Reference proteome</keyword>
<feature type="binding site" evidence="6">
    <location>
        <position position="239"/>
    </location>
    <ligand>
        <name>Mg(2+)</name>
        <dbReference type="ChEBI" id="CHEBI:18420"/>
    </ligand>
</feature>
<evidence type="ECO:0000256" key="4">
    <source>
        <dbReference type="ARBA" id="ARBA00022842"/>
    </source>
</evidence>
<dbReference type="NCBIfam" id="NF008139">
    <property type="entry name" value="PRK10887.1"/>
    <property type="match status" value="1"/>
</dbReference>
<feature type="binding site" evidence="6">
    <location>
        <position position="243"/>
    </location>
    <ligand>
        <name>Mg(2+)</name>
        <dbReference type="ChEBI" id="CHEBI:18420"/>
    </ligand>
</feature>
<dbReference type="InterPro" id="IPR006352">
    <property type="entry name" value="GlmM_bact"/>
</dbReference>
<dbReference type="EMBL" id="BAABFU010000001">
    <property type="protein sequence ID" value="GAA4345277.1"/>
    <property type="molecule type" value="Genomic_DNA"/>
</dbReference>
<comment type="PTM">
    <text evidence="6">Activated by phosphorylation.</text>
</comment>
<dbReference type="EC" id="5.4.2.10" evidence="6 8"/>
<dbReference type="RefSeq" id="WP_223577122.1">
    <property type="nucleotide sequence ID" value="NZ_BAABFU010000001.1"/>
</dbReference>
<evidence type="ECO:0000256" key="7">
    <source>
        <dbReference type="RuleBase" id="RU004326"/>
    </source>
</evidence>
<dbReference type="InterPro" id="IPR005841">
    <property type="entry name" value="Alpha-D-phosphohexomutase_SF"/>
</dbReference>
<feature type="domain" description="Alpha-D-phosphohexomutase alpha/beta/alpha" evidence="11">
    <location>
        <begin position="155"/>
        <end position="252"/>
    </location>
</feature>
<comment type="function">
    <text evidence="6 8">Catalyzes the conversion of glucosamine-6-phosphate to glucosamine-1-phosphate.</text>
</comment>